<evidence type="ECO:0000256" key="2">
    <source>
        <dbReference type="ARBA" id="ARBA00009068"/>
    </source>
</evidence>
<comment type="similarity">
    <text evidence="2">Belongs to the ycf35 family.</text>
</comment>
<dbReference type="GeneID" id="29072347"/>
<geneLocation type="plastid" evidence="5"/>
<sequence length="127" mass="14723">MSHFSRIKTTIRNKNILKSTLNNLGFNCIAYKQLIKDANGNKQYVDIVARKDNLDLLGFIWNGKEYSIVTDLYFWNNNKSIESFIEVMLQQYALNSVTAASIEEGFQTVRQETTNDGSIKVTLQRWY</sequence>
<organism evidence="5">
    <name type="scientific">Schizymenia dubyi</name>
    <dbReference type="NCBI Taxonomy" id="38368"/>
    <lineage>
        <taxon>Eukaryota</taxon>
        <taxon>Rhodophyta</taxon>
        <taxon>Florideophyceae</taxon>
        <taxon>Rhodymeniophycidae</taxon>
        <taxon>Nemastomatales</taxon>
        <taxon>Schizymeniaceae</taxon>
        <taxon>Schizymenia</taxon>
    </lineage>
</organism>
<proteinExistence type="inferred from homology"/>
<name>A0A1C9C9F9_9FLOR</name>
<comment type="subcellular location">
    <subcellularLocation>
        <location evidence="1">Plastid</location>
    </subcellularLocation>
</comment>
<keyword evidence="4 5" id="KW-0934">Plastid</keyword>
<dbReference type="PANTHER" id="PTHR39638:SF2">
    <property type="entry name" value="YCF35"/>
    <property type="match status" value="1"/>
</dbReference>
<evidence type="ECO:0000256" key="3">
    <source>
        <dbReference type="ARBA" id="ARBA00021585"/>
    </source>
</evidence>
<dbReference type="AlphaFoldDB" id="A0A1C9C9F9"/>
<dbReference type="Pfam" id="PF06868">
    <property type="entry name" value="DUF1257"/>
    <property type="match status" value="1"/>
</dbReference>
<gene>
    <name evidence="5" type="primary">ycf35</name>
    <name evidence="5" type="ORF">Schiz_129</name>
</gene>
<protein>
    <recommendedName>
        <fullName evidence="3">Uncharacterized protein ycf35</fullName>
    </recommendedName>
</protein>
<dbReference type="EMBL" id="KX284712">
    <property type="protein sequence ID" value="AOM65012.1"/>
    <property type="molecule type" value="Genomic_DNA"/>
</dbReference>
<accession>A0A1C9C9F9</accession>
<dbReference type="InterPro" id="IPR009666">
    <property type="entry name" value="Uncharacterised_Ycf35"/>
</dbReference>
<evidence type="ECO:0000313" key="5">
    <source>
        <dbReference type="EMBL" id="AOM65012.1"/>
    </source>
</evidence>
<reference evidence="5" key="1">
    <citation type="journal article" date="2016" name="BMC Biol.">
        <title>Parallel evolution of highly conserved plastid genome architecture in red seaweeds and seed plants.</title>
        <authorList>
            <person name="Lee J."/>
            <person name="Cho C.H."/>
            <person name="Park S.I."/>
            <person name="Choi J.W."/>
            <person name="Song H.S."/>
            <person name="West J.A."/>
            <person name="Bhattacharya D."/>
            <person name="Yoon H.S."/>
        </authorList>
    </citation>
    <scope>NUCLEOTIDE SEQUENCE</scope>
</reference>
<dbReference type="PANTHER" id="PTHR39638">
    <property type="entry name" value="YCF35"/>
    <property type="match status" value="1"/>
</dbReference>
<evidence type="ECO:0000256" key="4">
    <source>
        <dbReference type="ARBA" id="ARBA00022640"/>
    </source>
</evidence>
<evidence type="ECO:0000256" key="1">
    <source>
        <dbReference type="ARBA" id="ARBA00004474"/>
    </source>
</evidence>
<dbReference type="GO" id="GO:0009536">
    <property type="term" value="C:plastid"/>
    <property type="evidence" value="ECO:0007669"/>
    <property type="project" value="UniProtKB-SubCell"/>
</dbReference>
<dbReference type="RefSeq" id="YP_009296077.1">
    <property type="nucleotide sequence ID" value="NC_031169.1"/>
</dbReference>